<feature type="transmembrane region" description="Helical" evidence="3">
    <location>
        <begin position="59"/>
        <end position="79"/>
    </location>
</feature>
<dbReference type="InterPro" id="IPR009825">
    <property type="entry name" value="ECF_substrate-spec-like"/>
</dbReference>
<dbReference type="AlphaFoldDB" id="A0A0L6JMM4"/>
<keyword evidence="3" id="KW-0472">Membrane</keyword>
<evidence type="ECO:0000256" key="3">
    <source>
        <dbReference type="SAM" id="Phobius"/>
    </source>
</evidence>
<feature type="transmembrane region" description="Helical" evidence="3">
    <location>
        <begin position="91"/>
        <end position="113"/>
    </location>
</feature>
<keyword evidence="2 3" id="KW-1133">Transmembrane helix</keyword>
<feature type="transmembrane region" description="Helical" evidence="3">
    <location>
        <begin position="133"/>
        <end position="151"/>
    </location>
</feature>
<dbReference type="Proteomes" id="UP000036923">
    <property type="component" value="Unassembled WGS sequence"/>
</dbReference>
<dbReference type="STRING" id="398512.Bccel_1897"/>
<protein>
    <recommendedName>
        <fullName evidence="6">ECF transporter, substrate-specific component</fullName>
    </recommendedName>
</protein>
<dbReference type="eggNOG" id="COG4720">
    <property type="taxonomic scope" value="Bacteria"/>
</dbReference>
<keyword evidence="5" id="KW-1185">Reference proteome</keyword>
<gene>
    <name evidence="4" type="ORF">Bccel_1897</name>
</gene>
<dbReference type="EMBL" id="LGTC01000001">
    <property type="protein sequence ID" value="KNY26632.1"/>
    <property type="molecule type" value="Genomic_DNA"/>
</dbReference>
<proteinExistence type="predicted"/>
<evidence type="ECO:0000256" key="1">
    <source>
        <dbReference type="ARBA" id="ARBA00022692"/>
    </source>
</evidence>
<evidence type="ECO:0000256" key="2">
    <source>
        <dbReference type="ARBA" id="ARBA00022989"/>
    </source>
</evidence>
<evidence type="ECO:0000313" key="5">
    <source>
        <dbReference type="Proteomes" id="UP000036923"/>
    </source>
</evidence>
<name>A0A0L6JMM4_9FIRM</name>
<accession>A0A0L6JMM4</accession>
<dbReference type="PANTHER" id="PTHR37815:SF3">
    <property type="entry name" value="UPF0397 PROTEIN SPR0429"/>
    <property type="match status" value="1"/>
</dbReference>
<dbReference type="Gene3D" id="1.10.1760.20">
    <property type="match status" value="1"/>
</dbReference>
<reference evidence="5" key="1">
    <citation type="submission" date="2015-07" db="EMBL/GenBank/DDBJ databases">
        <title>Near-Complete Genome Sequence of the Cellulolytic Bacterium Bacteroides (Pseudobacteroides) cellulosolvens ATCC 35603.</title>
        <authorList>
            <person name="Dassa B."/>
            <person name="Utturkar S.M."/>
            <person name="Klingeman D.M."/>
            <person name="Hurt R.A."/>
            <person name="Keller M."/>
            <person name="Xu J."/>
            <person name="Reddy Y.H.K."/>
            <person name="Borovok I."/>
            <person name="Grinberg I.R."/>
            <person name="Lamed R."/>
            <person name="Zhivin O."/>
            <person name="Bayer E.A."/>
            <person name="Brown S.D."/>
        </authorList>
    </citation>
    <scope>NUCLEOTIDE SEQUENCE [LARGE SCALE GENOMIC DNA]</scope>
    <source>
        <strain evidence="5">DSM 2933</strain>
    </source>
</reference>
<evidence type="ECO:0008006" key="6">
    <source>
        <dbReference type="Google" id="ProtNLM"/>
    </source>
</evidence>
<keyword evidence="1 3" id="KW-0812">Transmembrane</keyword>
<dbReference type="GO" id="GO:0016020">
    <property type="term" value="C:membrane"/>
    <property type="evidence" value="ECO:0007669"/>
    <property type="project" value="InterPro"/>
</dbReference>
<dbReference type="Pfam" id="PF07155">
    <property type="entry name" value="ECF-ribofla_trS"/>
    <property type="match status" value="1"/>
</dbReference>
<feature type="transmembrane region" description="Helical" evidence="3">
    <location>
        <begin position="20"/>
        <end position="39"/>
    </location>
</feature>
<organism evidence="4 5">
    <name type="scientific">Pseudobacteroides cellulosolvens ATCC 35603 = DSM 2933</name>
    <dbReference type="NCBI Taxonomy" id="398512"/>
    <lineage>
        <taxon>Bacteria</taxon>
        <taxon>Bacillati</taxon>
        <taxon>Bacillota</taxon>
        <taxon>Clostridia</taxon>
        <taxon>Eubacteriales</taxon>
        <taxon>Oscillospiraceae</taxon>
        <taxon>Pseudobacteroides</taxon>
    </lineage>
</organism>
<sequence length="163" mass="17401">MALIFVTTVFTRISLPKGGYFNLGDVFVMISAVFLGRYYGFFVGGVGSAMADLYMGYTYYAPITLIVKGLEAFVVALLLGDKGAKNSIKTAAAVAIGAFIMVAGYFIAEGYILSFVDKNLGLAAAVTNLPFNLVQGCLSGVTAFFLFKVMAKANLLQLDPRDI</sequence>
<comment type="caution">
    <text evidence="4">The sequence shown here is derived from an EMBL/GenBank/DDBJ whole genome shotgun (WGS) entry which is preliminary data.</text>
</comment>
<evidence type="ECO:0000313" key="4">
    <source>
        <dbReference type="EMBL" id="KNY26632.1"/>
    </source>
</evidence>
<dbReference type="PANTHER" id="PTHR37815">
    <property type="entry name" value="UPF0397 PROTEIN BC_2624-RELATED"/>
    <property type="match status" value="1"/>
</dbReference>